<sequence length="424" mass="47268">MKYLLLCCLLCLSTASFAAQDSDLIRAKALVKQVENGLKHIKRNDVNTINKLTDKLKNAKDLLTSTGSKDDPAFAETVEKWKGARTTLLATFEEWKQPEAQAQKPSGLSGQALYNSLIAKYQKNNRPVLGDNPTPAQAETWATAMLSLIKEQRMADQQTVNQAYSEGRLSKAEYDRFDHWVNTMWFNQIIKQFQQAYAQAEGRIATATATAMQVLYVQPNDMTGVVNITNKTHQDAGQVLAMGLQSVEVAATFDRISQIDNSATRTQQREQFTNAIAHYDALLAKLPEHQNALSKIPKKDKKLNPESLHMFVNGNKFCEITKKGEVWFGGTSGGWVEDDGDIYLKSDFIGSFEEDGQVWSYGKTLGSLEENGDVWVRGRKVATFKTNGDIIMGGSDSGRLEGNGDWRKAAVVYFFGIYDGVQKY</sequence>
<feature type="signal peptide" evidence="1">
    <location>
        <begin position="1"/>
        <end position="18"/>
    </location>
</feature>
<keyword evidence="1" id="KW-0732">Signal</keyword>
<dbReference type="EMBL" id="FQWD01000001">
    <property type="protein sequence ID" value="SHF84678.1"/>
    <property type="molecule type" value="Genomic_DNA"/>
</dbReference>
<dbReference type="OrthoDB" id="9829583at2"/>
<dbReference type="STRING" id="634436.SAMN05216361_0615"/>
<dbReference type="RefSeq" id="WP_073317588.1">
    <property type="nucleotide sequence ID" value="NZ_FQWD01000001.1"/>
</dbReference>
<gene>
    <name evidence="2" type="ORF">SAMN05216361_0615</name>
</gene>
<reference evidence="3" key="1">
    <citation type="submission" date="2016-11" db="EMBL/GenBank/DDBJ databases">
        <authorList>
            <person name="Varghese N."/>
            <person name="Submissions S."/>
        </authorList>
    </citation>
    <scope>NUCLEOTIDE SEQUENCE [LARGE SCALE GENOMIC DNA]</scope>
    <source>
        <strain evidence="3">CGMCC 1.8995</strain>
    </source>
</reference>
<evidence type="ECO:0000313" key="2">
    <source>
        <dbReference type="EMBL" id="SHF84678.1"/>
    </source>
</evidence>
<feature type="chain" id="PRO_5012612466" evidence="1">
    <location>
        <begin position="19"/>
        <end position="424"/>
    </location>
</feature>
<protein>
    <submittedName>
        <fullName evidence="2">Uncharacterized protein</fullName>
    </submittedName>
</protein>
<dbReference type="AlphaFoldDB" id="A0A1M5EZT3"/>
<dbReference type="Proteomes" id="UP000184520">
    <property type="component" value="Unassembled WGS sequence"/>
</dbReference>
<evidence type="ECO:0000313" key="3">
    <source>
        <dbReference type="Proteomes" id="UP000184520"/>
    </source>
</evidence>
<evidence type="ECO:0000256" key="1">
    <source>
        <dbReference type="SAM" id="SignalP"/>
    </source>
</evidence>
<proteinExistence type="predicted"/>
<keyword evidence="3" id="KW-1185">Reference proteome</keyword>
<accession>A0A1M5EZT3</accession>
<name>A0A1M5EZT3_9ALTE</name>
<organism evidence="2 3">
    <name type="scientific">Marisediminitalea aggregata</name>
    <dbReference type="NCBI Taxonomy" id="634436"/>
    <lineage>
        <taxon>Bacteria</taxon>
        <taxon>Pseudomonadati</taxon>
        <taxon>Pseudomonadota</taxon>
        <taxon>Gammaproteobacteria</taxon>
        <taxon>Alteromonadales</taxon>
        <taxon>Alteromonadaceae</taxon>
        <taxon>Marisediminitalea</taxon>
    </lineage>
</organism>